<sequence>MNNSGGSNGVSFISDEKESAAVNGKEMRPYYQQKSKSCGGSFSGGSAVSDSNLPRSVGPHNTLSIKDEMETA</sequence>
<gene>
    <name evidence="2" type="ORF">HGM15179_001966</name>
</gene>
<evidence type="ECO:0000313" key="2">
    <source>
        <dbReference type="EMBL" id="TRZ25158.1"/>
    </source>
</evidence>
<dbReference type="AlphaFoldDB" id="A0A8K1LTK2"/>
<dbReference type="EMBL" id="SWJQ01000032">
    <property type="protein sequence ID" value="TRZ25158.1"/>
    <property type="molecule type" value="Genomic_DNA"/>
</dbReference>
<evidence type="ECO:0000256" key="1">
    <source>
        <dbReference type="SAM" id="MobiDB-lite"/>
    </source>
</evidence>
<organism evidence="2 3">
    <name type="scientific">Zosterops borbonicus</name>
    <dbReference type="NCBI Taxonomy" id="364589"/>
    <lineage>
        <taxon>Eukaryota</taxon>
        <taxon>Metazoa</taxon>
        <taxon>Chordata</taxon>
        <taxon>Craniata</taxon>
        <taxon>Vertebrata</taxon>
        <taxon>Euteleostomi</taxon>
        <taxon>Archelosauria</taxon>
        <taxon>Archosauria</taxon>
        <taxon>Dinosauria</taxon>
        <taxon>Saurischia</taxon>
        <taxon>Theropoda</taxon>
        <taxon>Coelurosauria</taxon>
        <taxon>Aves</taxon>
        <taxon>Neognathae</taxon>
        <taxon>Neoaves</taxon>
        <taxon>Telluraves</taxon>
        <taxon>Australaves</taxon>
        <taxon>Passeriformes</taxon>
        <taxon>Sylvioidea</taxon>
        <taxon>Zosteropidae</taxon>
        <taxon>Zosterops</taxon>
    </lineage>
</organism>
<evidence type="ECO:0000313" key="3">
    <source>
        <dbReference type="Proteomes" id="UP000796761"/>
    </source>
</evidence>
<feature type="compositionally biased region" description="Polar residues" evidence="1">
    <location>
        <begin position="1"/>
        <end position="11"/>
    </location>
</feature>
<feature type="compositionally biased region" description="Low complexity" evidence="1">
    <location>
        <begin position="35"/>
        <end position="51"/>
    </location>
</feature>
<comment type="caution">
    <text evidence="2">The sequence shown here is derived from an EMBL/GenBank/DDBJ whole genome shotgun (WGS) entry which is preliminary data.</text>
</comment>
<feature type="region of interest" description="Disordered" evidence="1">
    <location>
        <begin position="1"/>
        <end position="72"/>
    </location>
</feature>
<reference evidence="2" key="1">
    <citation type="submission" date="2019-04" db="EMBL/GenBank/DDBJ databases">
        <title>Genome assembly of Zosterops borbonicus 15179.</title>
        <authorList>
            <person name="Leroy T."/>
            <person name="Anselmetti Y."/>
            <person name="Tilak M.-K."/>
            <person name="Nabholz B."/>
        </authorList>
    </citation>
    <scope>NUCLEOTIDE SEQUENCE</scope>
    <source>
        <strain evidence="2">HGM_15179</strain>
        <tissue evidence="2">Muscle</tissue>
    </source>
</reference>
<proteinExistence type="predicted"/>
<protein>
    <submittedName>
        <fullName evidence="2">Uncharacterized protein</fullName>
    </submittedName>
</protein>
<keyword evidence="3" id="KW-1185">Reference proteome</keyword>
<accession>A0A8K1LTK2</accession>
<name>A0A8K1LTK2_9PASS</name>
<dbReference type="Proteomes" id="UP000796761">
    <property type="component" value="Unassembled WGS sequence"/>
</dbReference>